<organism evidence="8">
    <name type="scientific">Salmonella senftenberg</name>
    <dbReference type="NCBI Taxonomy" id="28150"/>
    <lineage>
        <taxon>Bacteria</taxon>
        <taxon>Pseudomonadati</taxon>
        <taxon>Pseudomonadota</taxon>
        <taxon>Gammaproteobacteria</taxon>
        <taxon>Enterobacterales</taxon>
        <taxon>Enterobacteriaceae</taxon>
        <taxon>Salmonella</taxon>
    </lineage>
</organism>
<dbReference type="GO" id="GO:0000976">
    <property type="term" value="F:transcription cis-regulatory region binding"/>
    <property type="evidence" value="ECO:0007669"/>
    <property type="project" value="TreeGrafter"/>
</dbReference>
<feature type="DNA-binding region" description="H-T-H motif" evidence="6">
    <location>
        <begin position="26"/>
        <end position="45"/>
    </location>
</feature>
<keyword evidence="5" id="KW-0804">Transcription</keyword>
<evidence type="ECO:0000256" key="6">
    <source>
        <dbReference type="PROSITE-ProRule" id="PRU00335"/>
    </source>
</evidence>
<dbReference type="SUPFAM" id="SSF48498">
    <property type="entry name" value="Tetracyclin repressor-like, C-terminal domain"/>
    <property type="match status" value="1"/>
</dbReference>
<dbReference type="GO" id="GO:0003700">
    <property type="term" value="F:DNA-binding transcription factor activity"/>
    <property type="evidence" value="ECO:0007669"/>
    <property type="project" value="TreeGrafter"/>
</dbReference>
<evidence type="ECO:0000313" key="8">
    <source>
        <dbReference type="EMBL" id="AIT72606.1"/>
    </source>
</evidence>
<protein>
    <submittedName>
        <fullName evidence="8">TetR(D)</fullName>
    </submittedName>
</protein>
<accession>A0A097J0C1</accession>
<reference evidence="8" key="1">
    <citation type="journal article" date="2015" name="J. Antimicrob. Chemother.">
        <title>A type 2 A/C2 plasmid carrying the aacC4 apramycin resistance gene and the erm(42) erythromycin resistance gene recovered from two Salmonella enterica serovars.</title>
        <authorList>
            <person name="Harmer C.J."/>
            <person name="Holt K.E."/>
            <person name="Hall R.M."/>
        </authorList>
    </citation>
    <scope>NUCLEOTIDE SEQUENCE</scope>
    <source>
        <strain evidence="8">SRC119</strain>
        <plasmid evidence="8">pSRC119-A/C</plasmid>
    </source>
</reference>
<dbReference type="Gene3D" id="1.10.10.60">
    <property type="entry name" value="Homeodomain-like"/>
    <property type="match status" value="1"/>
</dbReference>
<dbReference type="InterPro" id="IPR004111">
    <property type="entry name" value="Repressor_TetR_C"/>
</dbReference>
<dbReference type="PANTHER" id="PTHR30055">
    <property type="entry name" value="HTH-TYPE TRANSCRIPTIONAL REGULATOR RUTR"/>
    <property type="match status" value="1"/>
</dbReference>
<dbReference type="Pfam" id="PF02909">
    <property type="entry name" value="TetR_C_1"/>
    <property type="match status" value="1"/>
</dbReference>
<comment type="function">
    <text evidence="1">TetR is the repressor of the tetracycline resistance element; its N-terminal region forms a helix-turn-helix structure and binds DNA. Binding of tetracycline to TetR reduces the repressor affinity for the tetracycline resistance gene (tetA) promoter operator sites.</text>
</comment>
<dbReference type="InterPro" id="IPR003012">
    <property type="entry name" value="Tet_transcr_reg_TetR"/>
</dbReference>
<dbReference type="AlphaFoldDB" id="A0A097J0C1"/>
<dbReference type="Pfam" id="PF00440">
    <property type="entry name" value="TetR_N"/>
    <property type="match status" value="1"/>
</dbReference>
<dbReference type="EMBL" id="KM670336">
    <property type="protein sequence ID" value="AIT72606.1"/>
    <property type="molecule type" value="Genomic_DNA"/>
</dbReference>
<feature type="domain" description="HTH tetR-type" evidence="7">
    <location>
        <begin position="3"/>
        <end position="63"/>
    </location>
</feature>
<dbReference type="RefSeq" id="WP_000113282.1">
    <property type="nucleotide sequence ID" value="NZ_KM670336.1"/>
</dbReference>
<dbReference type="InterPro" id="IPR050109">
    <property type="entry name" value="HTH-type_TetR-like_transc_reg"/>
</dbReference>
<dbReference type="InterPro" id="IPR023772">
    <property type="entry name" value="DNA-bd_HTH_TetR-type_CS"/>
</dbReference>
<evidence type="ECO:0000256" key="1">
    <source>
        <dbReference type="ARBA" id="ARBA00002856"/>
    </source>
</evidence>
<gene>
    <name evidence="8" type="primary">tetR(D)</name>
</gene>
<proteinExistence type="predicted"/>
<dbReference type="SMR" id="A0A097J0C1"/>
<keyword evidence="2" id="KW-0678">Repressor</keyword>
<sequence>MARLNRESVIDAALELLNETGIDGLTTRKLAQKLGIEQPTLYWHVKNKRALLDALAVEILARHHDYSLPAAGESWQSFLRNNAMSFRRALLRYRDGAKVHLGTRPDEKQYDTVETQLRFMTENGFSLRDGLYAISAVSHFTLGAVLEQQEHTAALTDRPAAPDENLPPLLREALQIMDSDDGEQAFLHGLESLIRGFEVQLTALLQIVGGDKLIIPFC</sequence>
<dbReference type="GO" id="GO:0046677">
    <property type="term" value="P:response to antibiotic"/>
    <property type="evidence" value="ECO:0007669"/>
    <property type="project" value="InterPro"/>
</dbReference>
<dbReference type="GeneID" id="98392194"/>
<name>A0A097J0C1_SALSE</name>
<dbReference type="InterPro" id="IPR009057">
    <property type="entry name" value="Homeodomain-like_sf"/>
</dbReference>
<dbReference type="PRINTS" id="PR00400">
    <property type="entry name" value="TETREPRESSOR"/>
</dbReference>
<geneLocation type="plasmid" evidence="8">
    <name>pSRC119-A/C</name>
</geneLocation>
<dbReference type="InterPro" id="IPR036271">
    <property type="entry name" value="Tet_transcr_reg_TetR-rel_C_sf"/>
</dbReference>
<evidence type="ECO:0000256" key="3">
    <source>
        <dbReference type="ARBA" id="ARBA00023015"/>
    </source>
</evidence>
<dbReference type="InterPro" id="IPR001647">
    <property type="entry name" value="HTH_TetR"/>
</dbReference>
<keyword evidence="3" id="KW-0805">Transcription regulation</keyword>
<dbReference type="PROSITE" id="PS01081">
    <property type="entry name" value="HTH_TETR_1"/>
    <property type="match status" value="1"/>
</dbReference>
<dbReference type="SUPFAM" id="SSF46689">
    <property type="entry name" value="Homeodomain-like"/>
    <property type="match status" value="1"/>
</dbReference>
<evidence type="ECO:0000256" key="4">
    <source>
        <dbReference type="ARBA" id="ARBA00023125"/>
    </source>
</evidence>
<dbReference type="PRINTS" id="PR00455">
    <property type="entry name" value="HTHTETR"/>
</dbReference>
<dbReference type="PROSITE" id="PS50977">
    <property type="entry name" value="HTH_TETR_2"/>
    <property type="match status" value="1"/>
</dbReference>
<dbReference type="GO" id="GO:0045892">
    <property type="term" value="P:negative regulation of DNA-templated transcription"/>
    <property type="evidence" value="ECO:0007669"/>
    <property type="project" value="InterPro"/>
</dbReference>
<dbReference type="Gene3D" id="1.10.357.10">
    <property type="entry name" value="Tetracycline Repressor, domain 2"/>
    <property type="match status" value="1"/>
</dbReference>
<keyword evidence="8" id="KW-0614">Plasmid</keyword>
<evidence type="ECO:0000259" key="7">
    <source>
        <dbReference type="PROSITE" id="PS50977"/>
    </source>
</evidence>
<dbReference type="NCBIfam" id="NF010319">
    <property type="entry name" value="PRK13756.1"/>
    <property type="match status" value="1"/>
</dbReference>
<evidence type="ECO:0000256" key="5">
    <source>
        <dbReference type="ARBA" id="ARBA00023163"/>
    </source>
</evidence>
<dbReference type="PANTHER" id="PTHR30055:SF151">
    <property type="entry name" value="TRANSCRIPTIONAL REGULATORY PROTEIN"/>
    <property type="match status" value="1"/>
</dbReference>
<keyword evidence="4 6" id="KW-0238">DNA-binding</keyword>
<evidence type="ECO:0000256" key="2">
    <source>
        <dbReference type="ARBA" id="ARBA00022491"/>
    </source>
</evidence>